<feature type="transmembrane region" description="Helical" evidence="8">
    <location>
        <begin position="47"/>
        <end position="68"/>
    </location>
</feature>
<dbReference type="PANTHER" id="PTHR47371:SF3">
    <property type="entry name" value="PHOSPHOGLYCEROL TRANSFERASE I"/>
    <property type="match status" value="1"/>
</dbReference>
<evidence type="ECO:0000256" key="3">
    <source>
        <dbReference type="ARBA" id="ARBA00009983"/>
    </source>
</evidence>
<protein>
    <submittedName>
        <fullName evidence="10">LTA synthase family protein</fullName>
    </submittedName>
</protein>
<keyword evidence="11" id="KW-1185">Reference proteome</keyword>
<dbReference type="PANTHER" id="PTHR47371">
    <property type="entry name" value="LIPOTEICHOIC ACID SYNTHASE"/>
    <property type="match status" value="1"/>
</dbReference>
<evidence type="ECO:0000313" key="11">
    <source>
        <dbReference type="Proteomes" id="UP000664601"/>
    </source>
</evidence>
<evidence type="ECO:0000313" key="10">
    <source>
        <dbReference type="EMBL" id="MBO1307076.1"/>
    </source>
</evidence>
<keyword evidence="5 8" id="KW-0812">Transmembrane</keyword>
<evidence type="ECO:0000256" key="4">
    <source>
        <dbReference type="ARBA" id="ARBA00022475"/>
    </source>
</evidence>
<comment type="similarity">
    <text evidence="3">Belongs to the LTA synthase family.</text>
</comment>
<proteinExistence type="inferred from homology"/>
<dbReference type="Gene3D" id="3.40.720.10">
    <property type="entry name" value="Alkaline Phosphatase, subunit A"/>
    <property type="match status" value="1"/>
</dbReference>
<dbReference type="Gene3D" id="3.30.1120.170">
    <property type="match status" value="1"/>
</dbReference>
<feature type="transmembrane region" description="Helical" evidence="8">
    <location>
        <begin position="15"/>
        <end position="35"/>
    </location>
</feature>
<organism evidence="10 11">
    <name type="scientific">Candidatus Enterococcus moelleringii</name>
    <dbReference type="NCBI Taxonomy" id="2815325"/>
    <lineage>
        <taxon>Bacteria</taxon>
        <taxon>Bacillati</taxon>
        <taxon>Bacillota</taxon>
        <taxon>Bacilli</taxon>
        <taxon>Lactobacillales</taxon>
        <taxon>Enterococcaceae</taxon>
        <taxon>Enterococcus</taxon>
    </lineage>
</organism>
<comment type="subcellular location">
    <subcellularLocation>
        <location evidence="1">Cell membrane</location>
        <topology evidence="1">Multi-pass membrane protein</topology>
    </subcellularLocation>
</comment>
<dbReference type="EMBL" id="JAFREM010000018">
    <property type="protein sequence ID" value="MBO1307076.1"/>
    <property type="molecule type" value="Genomic_DNA"/>
</dbReference>
<evidence type="ECO:0000256" key="1">
    <source>
        <dbReference type="ARBA" id="ARBA00004651"/>
    </source>
</evidence>
<feature type="transmembrane region" description="Helical" evidence="8">
    <location>
        <begin position="75"/>
        <end position="96"/>
    </location>
</feature>
<feature type="transmembrane region" description="Helical" evidence="8">
    <location>
        <begin position="126"/>
        <end position="145"/>
    </location>
</feature>
<keyword evidence="4" id="KW-1003">Cell membrane</keyword>
<sequence length="700" mass="80256">MSQLKKYKQFINTRIGFFSLLLLLLWVKNMFGYIMDFHLSLQSPLQFFILLINPISVSMLLISIGLFIKRTRVAYATLFGIYFLLSIWLFSNAVYYREFTDFITINTLLGAGQVSTGLGESAVRLFRFYDVFYIVDLIVLPLLLWRKKIKLDSRVPRVRQATALAVLAVLIGSGNLFLAEMDRSGLLSRQFSREYMVKYLGINAFTFYDGYQTYQNNQVRAEASPTDLREVEDYVDQHQAEPNDEMYGIAKGKNVVYVHLESFQQFLIDYQLTDENGEAHTVTPFLNSLYHDQATYSFDNFFHQVKAGKTSDAETLLENSLFGLNQGALFTQMGDKNTFEAAPNILQQTAGYTSAVFHGHSASFWNRDTTYKHLGYDYFFDSSYYDINEENSFQYGMHDKPFLNQSAQYLEHLQQPFYAKMITVSNHYPYSSFNNEEDGFPLANTSDSTINGYFATANYLDTAMQEFFDYMKASGLYENSVFVLYGDHYGISNTRNSELAPLLGKTSEEWGDFDNAQMQRVPFMIHIPGQTNGEINHTYGGQVDALPTLLHLLGIPTDDYLMLGQDLFSEDHQQVVAFRDGDFVTPDYTFYGGKVYDNQTGLPVDEPNLEQQKLFTELNQAVDEQLMTSDKINNGDLLRFYQGSGLDPIDPQQFDYRNQLERLLAIEADKDQGSTSLYSQNNNESTASLYRTATYTDYQE</sequence>
<dbReference type="Pfam" id="PF00884">
    <property type="entry name" value="Sulfatase"/>
    <property type="match status" value="1"/>
</dbReference>
<feature type="domain" description="Sulfatase N-terminal" evidence="9">
    <location>
        <begin position="253"/>
        <end position="555"/>
    </location>
</feature>
<keyword evidence="6 8" id="KW-1133">Transmembrane helix</keyword>
<dbReference type="InterPro" id="IPR050448">
    <property type="entry name" value="OpgB/LTA_synthase_biosynth"/>
</dbReference>
<name>A0ABS3LBS1_9ENTE</name>
<dbReference type="SUPFAM" id="SSF53649">
    <property type="entry name" value="Alkaline phosphatase-like"/>
    <property type="match status" value="1"/>
</dbReference>
<dbReference type="CDD" id="cd16015">
    <property type="entry name" value="LTA_synthase"/>
    <property type="match status" value="1"/>
</dbReference>
<evidence type="ECO:0000256" key="8">
    <source>
        <dbReference type="SAM" id="Phobius"/>
    </source>
</evidence>
<evidence type="ECO:0000256" key="2">
    <source>
        <dbReference type="ARBA" id="ARBA00004936"/>
    </source>
</evidence>
<comment type="pathway">
    <text evidence="2">Cell wall biogenesis; lipoteichoic acid biosynthesis.</text>
</comment>
<evidence type="ECO:0000259" key="9">
    <source>
        <dbReference type="Pfam" id="PF00884"/>
    </source>
</evidence>
<accession>A0ABS3LBS1</accession>
<gene>
    <name evidence="10" type="ORF">JZO70_12940</name>
</gene>
<evidence type="ECO:0000256" key="7">
    <source>
        <dbReference type="ARBA" id="ARBA00023136"/>
    </source>
</evidence>
<feature type="transmembrane region" description="Helical" evidence="8">
    <location>
        <begin position="157"/>
        <end position="178"/>
    </location>
</feature>
<dbReference type="InterPro" id="IPR012160">
    <property type="entry name" value="LtaS-like"/>
</dbReference>
<evidence type="ECO:0000256" key="5">
    <source>
        <dbReference type="ARBA" id="ARBA00022692"/>
    </source>
</evidence>
<keyword evidence="7 8" id="KW-0472">Membrane</keyword>
<reference evidence="10 11" key="1">
    <citation type="submission" date="2021-03" db="EMBL/GenBank/DDBJ databases">
        <title>Enterococcal diversity collection.</title>
        <authorList>
            <person name="Gilmore M.S."/>
            <person name="Schwartzman J."/>
            <person name="Van Tyne D."/>
            <person name="Martin M."/>
            <person name="Earl A.M."/>
            <person name="Manson A.L."/>
            <person name="Straub T."/>
            <person name="Salamzade R."/>
            <person name="Saavedra J."/>
            <person name="Lebreton F."/>
            <person name="Prichula J."/>
            <person name="Schaufler K."/>
            <person name="Gaca A."/>
            <person name="Sgardioli B."/>
            <person name="Wagenaar J."/>
            <person name="Strong T."/>
        </authorList>
    </citation>
    <scope>NUCLEOTIDE SEQUENCE [LARGE SCALE GENOMIC DNA]</scope>
    <source>
        <strain evidence="10 11">669A</strain>
    </source>
</reference>
<dbReference type="InterPro" id="IPR017850">
    <property type="entry name" value="Alkaline_phosphatase_core_sf"/>
</dbReference>
<dbReference type="PIRSF" id="PIRSF005091">
    <property type="entry name" value="Mmb_sulf_HI1246"/>
    <property type="match status" value="1"/>
</dbReference>
<dbReference type="Proteomes" id="UP000664601">
    <property type="component" value="Unassembled WGS sequence"/>
</dbReference>
<comment type="caution">
    <text evidence="10">The sequence shown here is derived from an EMBL/GenBank/DDBJ whole genome shotgun (WGS) entry which is preliminary data.</text>
</comment>
<evidence type="ECO:0000256" key="6">
    <source>
        <dbReference type="ARBA" id="ARBA00022989"/>
    </source>
</evidence>
<dbReference type="InterPro" id="IPR000917">
    <property type="entry name" value="Sulfatase_N"/>
</dbReference>
<dbReference type="RefSeq" id="WP_207673987.1">
    <property type="nucleotide sequence ID" value="NZ_JAFREM010000018.1"/>
</dbReference>